<comment type="caution">
    <text evidence="1">The sequence shown here is derived from an EMBL/GenBank/DDBJ whole genome shotgun (WGS) entry which is preliminary data.</text>
</comment>
<reference evidence="1" key="1">
    <citation type="journal article" date="2022" name="Int. J. Mol. Sci.">
        <title>Draft Genome of Tanacetum Coccineum: Genomic Comparison of Closely Related Tanacetum-Family Plants.</title>
        <authorList>
            <person name="Yamashiro T."/>
            <person name="Shiraishi A."/>
            <person name="Nakayama K."/>
            <person name="Satake H."/>
        </authorList>
    </citation>
    <scope>NUCLEOTIDE SEQUENCE</scope>
</reference>
<organism evidence="1 2">
    <name type="scientific">Tanacetum coccineum</name>
    <dbReference type="NCBI Taxonomy" id="301880"/>
    <lineage>
        <taxon>Eukaryota</taxon>
        <taxon>Viridiplantae</taxon>
        <taxon>Streptophyta</taxon>
        <taxon>Embryophyta</taxon>
        <taxon>Tracheophyta</taxon>
        <taxon>Spermatophyta</taxon>
        <taxon>Magnoliopsida</taxon>
        <taxon>eudicotyledons</taxon>
        <taxon>Gunneridae</taxon>
        <taxon>Pentapetalae</taxon>
        <taxon>asterids</taxon>
        <taxon>campanulids</taxon>
        <taxon>Asterales</taxon>
        <taxon>Asteraceae</taxon>
        <taxon>Asteroideae</taxon>
        <taxon>Anthemideae</taxon>
        <taxon>Anthemidinae</taxon>
        <taxon>Tanacetum</taxon>
    </lineage>
</organism>
<dbReference type="Proteomes" id="UP001151760">
    <property type="component" value="Unassembled WGS sequence"/>
</dbReference>
<sequence>MQTKEEMIIEGIALDASLVSMESTYDNTTSSEHQDESNNLGYDVDAKKVLVDTVASDNENVYIGPSYDTDMETFHMLLLKDDNVMGKQGLGIENKNYIANPNILNKAKELTPSLYSIDEIGKEFLSDHKTIAEEELKHEAENPRPLV</sequence>
<evidence type="ECO:0000313" key="2">
    <source>
        <dbReference type="Proteomes" id="UP001151760"/>
    </source>
</evidence>
<name>A0ABQ5H6T2_9ASTR</name>
<accession>A0ABQ5H6T2</accession>
<dbReference type="EMBL" id="BQNB010019253">
    <property type="protein sequence ID" value="GJT83335.1"/>
    <property type="molecule type" value="Genomic_DNA"/>
</dbReference>
<reference evidence="1" key="2">
    <citation type="submission" date="2022-01" db="EMBL/GenBank/DDBJ databases">
        <authorList>
            <person name="Yamashiro T."/>
            <person name="Shiraishi A."/>
            <person name="Satake H."/>
            <person name="Nakayama K."/>
        </authorList>
    </citation>
    <scope>NUCLEOTIDE SEQUENCE</scope>
</reference>
<keyword evidence="2" id="KW-1185">Reference proteome</keyword>
<protein>
    <submittedName>
        <fullName evidence="1">Uncharacterized protein</fullName>
    </submittedName>
</protein>
<evidence type="ECO:0000313" key="1">
    <source>
        <dbReference type="EMBL" id="GJT83335.1"/>
    </source>
</evidence>
<gene>
    <name evidence="1" type="ORF">Tco_1057677</name>
</gene>
<proteinExistence type="predicted"/>